<dbReference type="Gene3D" id="3.10.20.30">
    <property type="match status" value="1"/>
</dbReference>
<dbReference type="PANTHER" id="PTHR21262">
    <property type="entry name" value="GUANOSINE-3',5'-BIS DIPHOSPHATE 3'-PYROPHOSPHOHYDROLASE"/>
    <property type="match status" value="1"/>
</dbReference>
<comment type="pathway">
    <text evidence="1">Purine metabolism; ppGpp biosynthesis; ppGpp from GTP: step 1/2.</text>
</comment>
<name>A0ABS4KKH6_9FIRM</name>
<evidence type="ECO:0000259" key="7">
    <source>
        <dbReference type="PROSITE" id="PS51880"/>
    </source>
</evidence>
<dbReference type="PROSITE" id="PS51831">
    <property type="entry name" value="HD"/>
    <property type="match status" value="1"/>
</dbReference>
<dbReference type="InterPro" id="IPR007685">
    <property type="entry name" value="RelA_SpoT"/>
</dbReference>
<dbReference type="Gene3D" id="1.10.3210.10">
    <property type="entry name" value="Hypothetical protein af1432"/>
    <property type="match status" value="1"/>
</dbReference>
<dbReference type="Pfam" id="PF02824">
    <property type="entry name" value="TGS"/>
    <property type="match status" value="1"/>
</dbReference>
<dbReference type="InterPro" id="IPR003607">
    <property type="entry name" value="HD/PDEase_dom"/>
</dbReference>
<dbReference type="InterPro" id="IPR006674">
    <property type="entry name" value="HD_domain"/>
</dbReference>
<dbReference type="PROSITE" id="PS51880">
    <property type="entry name" value="TGS"/>
    <property type="match status" value="1"/>
</dbReference>
<dbReference type="Gene3D" id="3.30.460.10">
    <property type="entry name" value="Beta Polymerase, domain 2"/>
    <property type="match status" value="1"/>
</dbReference>
<dbReference type="SUPFAM" id="SSF81271">
    <property type="entry name" value="TGS-like"/>
    <property type="match status" value="1"/>
</dbReference>
<dbReference type="NCBIfam" id="TIGR00691">
    <property type="entry name" value="spoT_relA"/>
    <property type="match status" value="1"/>
</dbReference>
<dbReference type="CDD" id="cd04876">
    <property type="entry name" value="ACT_RelA-SpoT"/>
    <property type="match status" value="1"/>
</dbReference>
<dbReference type="SMART" id="SM00471">
    <property type="entry name" value="HDc"/>
    <property type="match status" value="1"/>
</dbReference>
<dbReference type="Gene3D" id="3.30.70.260">
    <property type="match status" value="1"/>
</dbReference>
<comment type="function">
    <text evidence="4">In eubacteria ppGpp (guanosine 3'-diphosphate 5'-diphosphate) is a mediator of the stringent response that coordinates a variety of cellular activities in response to changes in nutritional abundance.</text>
</comment>
<evidence type="ECO:0000259" key="6">
    <source>
        <dbReference type="PROSITE" id="PS51831"/>
    </source>
</evidence>
<dbReference type="InterPro" id="IPR002912">
    <property type="entry name" value="ACT_dom"/>
</dbReference>
<evidence type="ECO:0000256" key="1">
    <source>
        <dbReference type="ARBA" id="ARBA00004976"/>
    </source>
</evidence>
<dbReference type="InterPro" id="IPR004095">
    <property type="entry name" value="TGS"/>
</dbReference>
<dbReference type="CDD" id="cd01668">
    <property type="entry name" value="TGS_RSH"/>
    <property type="match status" value="1"/>
</dbReference>
<sequence>MLENLLLMIEQYNPDANLELVIKAYNYAYNSHEGQYRKSGEKYIVHPLEVAKILAELEMDVHTITAGLLHDVVEDTKATFEDIEKQFGTEVAELVDGVTKLGKLEYKSKEETQAENLRKMFMAMGKDIRVILIKLADRLHNMRTLKYMSEEKAKEKATETIEIFAPIAHRLGISRIKWEMEDIALRYIDPQGYYELVDKVSKKRREREAYIEGVINLLNERISEASIDGDIKGRAKHFYSIYRKMKYQNKAFEEIYDLMAVRILVDTLKDCYGVVGIVHTIWKPMPGRFKDYIAMPKPNMYQSLHTTVLGPDGEPLEIQIRTKDMHRTAEFGIAAHWKYKEGKIDSDESDMEKKLSWLRQMMEWQKDVSDPKEFMESLKIDLFTNQVFVFTPKGDVVELPAGSTPLDFAYKVHSDVGNSCIGAKIDGRIVPLEYSLKNGNIIEVLTSSNSNGPSRDWINIVKSSHAKNKIRQWFKKERREENIEKGKEILERETKRQGYPISDFLKHKYLTQVAKVVTQGNEDDLYAALGYGGITLSQVMPRIKEKYEVDHPKVKEEKPLEKINNTKTQRKKINNQGVRVKEIDNILIRFAKCCNPLPGDDILGYITKGRGVSIHRADCPNVKSENDPIHGRLVEVEWDNDKNKDKSFEAEVQIKAIDRRGLFTDVSRIFADEKITVNGINAKTSKDGSAIMNVVLEVSSKEQLKSIMNQIKRVEGVMDVFRIFN</sequence>
<dbReference type="SUPFAM" id="SSF55021">
    <property type="entry name" value="ACT-like"/>
    <property type="match status" value="1"/>
</dbReference>
<dbReference type="Pfam" id="PF04607">
    <property type="entry name" value="RelA_SpoT"/>
    <property type="match status" value="1"/>
</dbReference>
<dbReference type="InterPro" id="IPR012675">
    <property type="entry name" value="Beta-grasp_dom_sf"/>
</dbReference>
<keyword evidence="8" id="KW-0808">Transferase</keyword>
<evidence type="ECO:0000256" key="2">
    <source>
        <dbReference type="ARBA" id="ARBA00013251"/>
    </source>
</evidence>
<dbReference type="GO" id="GO:0008728">
    <property type="term" value="F:GTP diphosphokinase activity"/>
    <property type="evidence" value="ECO:0007669"/>
    <property type="project" value="UniProtKB-EC"/>
</dbReference>
<dbReference type="InterPro" id="IPR033655">
    <property type="entry name" value="TGS_RelA/SpoT"/>
</dbReference>
<dbReference type="SUPFAM" id="SSF109604">
    <property type="entry name" value="HD-domain/PDEase-like"/>
    <property type="match status" value="1"/>
</dbReference>
<evidence type="ECO:0000313" key="8">
    <source>
        <dbReference type="EMBL" id="MBP2027631.1"/>
    </source>
</evidence>
<organism evidence="8 9">
    <name type="scientific">Acetoanaerobium pronyense</name>
    <dbReference type="NCBI Taxonomy" id="1482736"/>
    <lineage>
        <taxon>Bacteria</taxon>
        <taxon>Bacillati</taxon>
        <taxon>Bacillota</taxon>
        <taxon>Clostridia</taxon>
        <taxon>Peptostreptococcales</taxon>
        <taxon>Filifactoraceae</taxon>
        <taxon>Acetoanaerobium</taxon>
    </lineage>
</organism>
<dbReference type="Pfam" id="PF13291">
    <property type="entry name" value="ACT_4"/>
    <property type="match status" value="1"/>
</dbReference>
<gene>
    <name evidence="8" type="ORF">J2Z35_001428</name>
</gene>
<comment type="caution">
    <text evidence="8">The sequence shown here is derived from an EMBL/GenBank/DDBJ whole genome shotgun (WGS) entry which is preliminary data.</text>
</comment>
<dbReference type="CDD" id="cd05399">
    <property type="entry name" value="NT_Rel-Spo_like"/>
    <property type="match status" value="1"/>
</dbReference>
<dbReference type="Proteomes" id="UP001314903">
    <property type="component" value="Unassembled WGS sequence"/>
</dbReference>
<accession>A0ABS4KKH6</accession>
<evidence type="ECO:0000256" key="3">
    <source>
        <dbReference type="ARBA" id="ARBA00048244"/>
    </source>
</evidence>
<dbReference type="PANTHER" id="PTHR21262:SF31">
    <property type="entry name" value="GTP PYROPHOSPHOKINASE"/>
    <property type="match status" value="1"/>
</dbReference>
<feature type="domain" description="HD" evidence="6">
    <location>
        <begin position="43"/>
        <end position="142"/>
    </location>
</feature>
<evidence type="ECO:0000313" key="9">
    <source>
        <dbReference type="Proteomes" id="UP001314903"/>
    </source>
</evidence>
<dbReference type="InterPro" id="IPR012676">
    <property type="entry name" value="TGS-like"/>
</dbReference>
<comment type="similarity">
    <text evidence="4">Belongs to the relA/spoT family.</text>
</comment>
<dbReference type="CDD" id="cd00077">
    <property type="entry name" value="HDc"/>
    <property type="match status" value="1"/>
</dbReference>
<dbReference type="EC" id="2.7.6.5" evidence="2"/>
<dbReference type="SUPFAM" id="SSF81301">
    <property type="entry name" value="Nucleotidyltransferase"/>
    <property type="match status" value="1"/>
</dbReference>
<dbReference type="InterPro" id="IPR045600">
    <property type="entry name" value="RelA/SpoT_AH_RIS"/>
</dbReference>
<dbReference type="InterPro" id="IPR004811">
    <property type="entry name" value="RelA/Spo_fam"/>
</dbReference>
<feature type="domain" description="ACT" evidence="5">
    <location>
        <begin position="651"/>
        <end position="725"/>
    </location>
</feature>
<dbReference type="PROSITE" id="PS51671">
    <property type="entry name" value="ACT"/>
    <property type="match status" value="1"/>
</dbReference>
<reference evidence="8 9" key="1">
    <citation type="submission" date="2021-03" db="EMBL/GenBank/DDBJ databases">
        <title>Genomic Encyclopedia of Type Strains, Phase IV (KMG-IV): sequencing the most valuable type-strain genomes for metagenomic binning, comparative biology and taxonomic classification.</title>
        <authorList>
            <person name="Goeker M."/>
        </authorList>
    </citation>
    <scope>NUCLEOTIDE SEQUENCE [LARGE SCALE GENOMIC DNA]</scope>
    <source>
        <strain evidence="8 9">DSM 27512</strain>
    </source>
</reference>
<dbReference type="EMBL" id="JAGGLI010000013">
    <property type="protein sequence ID" value="MBP2027631.1"/>
    <property type="molecule type" value="Genomic_DNA"/>
</dbReference>
<dbReference type="RefSeq" id="WP_209660691.1">
    <property type="nucleotide sequence ID" value="NZ_JAGGLI010000013.1"/>
</dbReference>
<protein>
    <recommendedName>
        <fullName evidence="2">GTP diphosphokinase</fullName>
        <ecNumber evidence="2">2.7.6.5</ecNumber>
    </recommendedName>
</protein>
<dbReference type="InterPro" id="IPR043519">
    <property type="entry name" value="NT_sf"/>
</dbReference>
<evidence type="ECO:0000259" key="5">
    <source>
        <dbReference type="PROSITE" id="PS51671"/>
    </source>
</evidence>
<evidence type="ECO:0000256" key="4">
    <source>
        <dbReference type="RuleBase" id="RU003847"/>
    </source>
</evidence>
<comment type="catalytic activity">
    <reaction evidence="3">
        <text>GTP + ATP = guanosine 3'-diphosphate 5'-triphosphate + AMP</text>
        <dbReference type="Rhea" id="RHEA:22088"/>
        <dbReference type="ChEBI" id="CHEBI:30616"/>
        <dbReference type="ChEBI" id="CHEBI:37565"/>
        <dbReference type="ChEBI" id="CHEBI:142410"/>
        <dbReference type="ChEBI" id="CHEBI:456215"/>
        <dbReference type="EC" id="2.7.6.5"/>
    </reaction>
</comment>
<dbReference type="InterPro" id="IPR045865">
    <property type="entry name" value="ACT-like_dom_sf"/>
</dbReference>
<dbReference type="Pfam" id="PF13328">
    <property type="entry name" value="HD_4"/>
    <property type="match status" value="1"/>
</dbReference>
<proteinExistence type="inferred from homology"/>
<dbReference type="SMART" id="SM00954">
    <property type="entry name" value="RelA_SpoT"/>
    <property type="match status" value="1"/>
</dbReference>
<feature type="domain" description="TGS" evidence="7">
    <location>
        <begin position="385"/>
        <end position="446"/>
    </location>
</feature>
<dbReference type="Pfam" id="PF19296">
    <property type="entry name" value="RelA_AH_RIS"/>
    <property type="match status" value="1"/>
</dbReference>
<keyword evidence="9" id="KW-1185">Reference proteome</keyword>